<feature type="region of interest" description="Disordered" evidence="7">
    <location>
        <begin position="1"/>
        <end position="83"/>
    </location>
</feature>
<evidence type="ECO:0000256" key="7">
    <source>
        <dbReference type="SAM" id="MobiDB-lite"/>
    </source>
</evidence>
<dbReference type="InterPro" id="IPR012337">
    <property type="entry name" value="RNaseH-like_sf"/>
</dbReference>
<feature type="compositionally biased region" description="Polar residues" evidence="7">
    <location>
        <begin position="49"/>
        <end position="61"/>
    </location>
</feature>
<evidence type="ECO:0000256" key="4">
    <source>
        <dbReference type="ARBA" id="ARBA00022801"/>
    </source>
</evidence>
<dbReference type="GO" id="GO:0003676">
    <property type="term" value="F:nucleic acid binding"/>
    <property type="evidence" value="ECO:0007669"/>
    <property type="project" value="InterPro"/>
</dbReference>
<name>A0AAV9J731_9PEZI</name>
<dbReference type="CDD" id="cd06145">
    <property type="entry name" value="REX1_like"/>
    <property type="match status" value="1"/>
</dbReference>
<evidence type="ECO:0000256" key="5">
    <source>
        <dbReference type="ARBA" id="ARBA00022839"/>
    </source>
</evidence>
<dbReference type="EMBL" id="JAVFHQ010000061">
    <property type="protein sequence ID" value="KAK4540826.1"/>
    <property type="molecule type" value="Genomic_DNA"/>
</dbReference>
<evidence type="ECO:0000259" key="8">
    <source>
        <dbReference type="SMART" id="SM00479"/>
    </source>
</evidence>
<evidence type="ECO:0000256" key="3">
    <source>
        <dbReference type="ARBA" id="ARBA00022722"/>
    </source>
</evidence>
<dbReference type="SUPFAM" id="SSF53098">
    <property type="entry name" value="Ribonuclease H-like"/>
    <property type="match status" value="1"/>
</dbReference>
<dbReference type="PANTHER" id="PTHR12801:SF115">
    <property type="entry name" value="FI18136P1-RELATED"/>
    <property type="match status" value="1"/>
</dbReference>
<comment type="caution">
    <text evidence="9">The sequence shown here is derived from an EMBL/GenBank/DDBJ whole genome shotgun (WGS) entry which is preliminary data.</text>
</comment>
<proteinExistence type="inferred from homology"/>
<evidence type="ECO:0000313" key="9">
    <source>
        <dbReference type="EMBL" id="KAK4540826.1"/>
    </source>
</evidence>
<evidence type="ECO:0000256" key="2">
    <source>
        <dbReference type="ARBA" id="ARBA00006357"/>
    </source>
</evidence>
<feature type="region of interest" description="Disordered" evidence="7">
    <location>
        <begin position="533"/>
        <end position="558"/>
    </location>
</feature>
<dbReference type="Proteomes" id="UP001324427">
    <property type="component" value="Unassembled WGS sequence"/>
</dbReference>
<comment type="subcellular location">
    <subcellularLocation>
        <location evidence="1">Nucleus</location>
    </subcellularLocation>
</comment>
<keyword evidence="4" id="KW-0378">Hydrolase</keyword>
<gene>
    <name evidence="9" type="ORF">LTR36_008903</name>
</gene>
<keyword evidence="3" id="KW-0540">Nuclease</keyword>
<dbReference type="Pfam" id="PF00929">
    <property type="entry name" value="RNase_T"/>
    <property type="match status" value="1"/>
</dbReference>
<feature type="compositionally biased region" description="Basic residues" evidence="7">
    <location>
        <begin position="535"/>
        <end position="544"/>
    </location>
</feature>
<comment type="similarity">
    <text evidence="2">Belongs to the REXO1/REXO3 family.</text>
</comment>
<dbReference type="GO" id="GO:0005634">
    <property type="term" value="C:nucleus"/>
    <property type="evidence" value="ECO:0007669"/>
    <property type="project" value="UniProtKB-SubCell"/>
</dbReference>
<feature type="domain" description="Exonuclease" evidence="8">
    <location>
        <begin position="354"/>
        <end position="521"/>
    </location>
</feature>
<sequence length="736" mass="80100">MSQRKRSHGEYEHDNRLGMGATLSHLKDNGASGPATGQPNRKDRDGEQNGHSSGGEWQQVESKGVKRRKKTSQKESGGYPSIAHSSHARLNSFVKLGDLQNLALYLIADANAPQWVSVQHHANVRKVVVLMAPGIESGMFNGSIALSPKVETAANGHTETNASLPTSNTTASHGDALAKSLKLGGESGPVPTGAHASPDDWYPVKLEPDRLPEPLQAFGNLFDHIWPIKTPGEDKYAKMHSPLAAMLTAPIVKTKEEKKAKGPQFPREGRNWQNQRTPVNELLATTEELVEEGYVLHPAHYSGTSTAVAETARREVNKTTTADGWVETPDVASLAAGNAAEKDIEKGSVTVGRKVLAMDCEMCITSPPGVSPQVFSLTRISVVDWDGNTVMDELVKPANSITDYLTPYSGMTAAMLENVTTTLADIQKKLLSILTPQTILIGHSLNSDLNALQLTHPFIIDTAFLYPHPRGPPLKSSLKWLAQKYLSREIQKGHGSTGHDSIEDAKACLDLVKQKCDKGKAWGTSEASGETIFKRLSRSSRPKRDKANPIGDDEPRIGAVVDWGDPTRGYGKDAKVAIGCESDAEVVAGVKRALAGDADGAIVPKGGCDFIWGRLRELEAHRGWWNRSKLVDSDVLRSTAQASSAETSFADVVRDTASRISDIYEALPPCSALIVYSGSGDPRDLSEMQTIQQKYKQEYRTKKWDELTVRWTDVEEQKLRLACEKARKGVGFVTVK</sequence>
<dbReference type="GO" id="GO:0004527">
    <property type="term" value="F:exonuclease activity"/>
    <property type="evidence" value="ECO:0007669"/>
    <property type="project" value="UniProtKB-KW"/>
</dbReference>
<keyword evidence="10" id="KW-1185">Reference proteome</keyword>
<organism evidence="9 10">
    <name type="scientific">Oleoguttula mirabilis</name>
    <dbReference type="NCBI Taxonomy" id="1507867"/>
    <lineage>
        <taxon>Eukaryota</taxon>
        <taxon>Fungi</taxon>
        <taxon>Dikarya</taxon>
        <taxon>Ascomycota</taxon>
        <taxon>Pezizomycotina</taxon>
        <taxon>Dothideomycetes</taxon>
        <taxon>Dothideomycetidae</taxon>
        <taxon>Mycosphaerellales</taxon>
        <taxon>Teratosphaeriaceae</taxon>
        <taxon>Oleoguttula</taxon>
    </lineage>
</organism>
<keyword evidence="5" id="KW-0269">Exonuclease</keyword>
<feature type="region of interest" description="Disordered" evidence="7">
    <location>
        <begin position="181"/>
        <end position="200"/>
    </location>
</feature>
<accession>A0AAV9J731</accession>
<dbReference type="AlphaFoldDB" id="A0AAV9J731"/>
<protein>
    <recommendedName>
        <fullName evidence="8">Exonuclease domain-containing protein</fullName>
    </recommendedName>
</protein>
<reference evidence="9 10" key="1">
    <citation type="submission" date="2021-11" db="EMBL/GenBank/DDBJ databases">
        <title>Black yeast isolated from Biological Soil Crust.</title>
        <authorList>
            <person name="Kurbessoian T."/>
        </authorList>
    </citation>
    <scope>NUCLEOTIDE SEQUENCE [LARGE SCALE GENOMIC DNA]</scope>
    <source>
        <strain evidence="9 10">CCFEE 5522</strain>
    </source>
</reference>
<evidence type="ECO:0000256" key="6">
    <source>
        <dbReference type="ARBA" id="ARBA00023242"/>
    </source>
</evidence>
<dbReference type="InterPro" id="IPR047021">
    <property type="entry name" value="REXO1/3/4-like"/>
</dbReference>
<dbReference type="InterPro" id="IPR036397">
    <property type="entry name" value="RNaseH_sf"/>
</dbReference>
<evidence type="ECO:0000256" key="1">
    <source>
        <dbReference type="ARBA" id="ARBA00004123"/>
    </source>
</evidence>
<dbReference type="PANTHER" id="PTHR12801">
    <property type="entry name" value="RNA EXONUCLEASE REXO1 / RECO3 FAMILY MEMBER-RELATED"/>
    <property type="match status" value="1"/>
</dbReference>
<dbReference type="Gene3D" id="3.30.420.10">
    <property type="entry name" value="Ribonuclease H-like superfamily/Ribonuclease H"/>
    <property type="match status" value="1"/>
</dbReference>
<evidence type="ECO:0000313" key="10">
    <source>
        <dbReference type="Proteomes" id="UP001324427"/>
    </source>
</evidence>
<keyword evidence="6" id="KW-0539">Nucleus</keyword>
<dbReference type="InterPro" id="IPR034922">
    <property type="entry name" value="REX1-like_exo"/>
</dbReference>
<dbReference type="InterPro" id="IPR013520">
    <property type="entry name" value="Ribonucl_H"/>
</dbReference>
<dbReference type="SMART" id="SM00479">
    <property type="entry name" value="EXOIII"/>
    <property type="match status" value="1"/>
</dbReference>
<dbReference type="FunFam" id="3.30.420.10:FF:000019">
    <property type="entry name" value="RNA exonuclease NEF-sp"/>
    <property type="match status" value="1"/>
</dbReference>